<proteinExistence type="predicted"/>
<keyword evidence="2" id="KW-1185">Reference proteome</keyword>
<dbReference type="EMBL" id="BAAAQM010000009">
    <property type="protein sequence ID" value="GAA1963354.1"/>
    <property type="molecule type" value="Genomic_DNA"/>
</dbReference>
<protein>
    <submittedName>
        <fullName evidence="1">Uncharacterized protein</fullName>
    </submittedName>
</protein>
<organism evidence="1 2">
    <name type="scientific">Catenulispora subtropica</name>
    <dbReference type="NCBI Taxonomy" id="450798"/>
    <lineage>
        <taxon>Bacteria</taxon>
        <taxon>Bacillati</taxon>
        <taxon>Actinomycetota</taxon>
        <taxon>Actinomycetes</taxon>
        <taxon>Catenulisporales</taxon>
        <taxon>Catenulisporaceae</taxon>
        <taxon>Catenulispora</taxon>
    </lineage>
</organism>
<reference evidence="1 2" key="1">
    <citation type="journal article" date="2019" name="Int. J. Syst. Evol. Microbiol.">
        <title>The Global Catalogue of Microorganisms (GCM) 10K type strain sequencing project: providing services to taxonomists for standard genome sequencing and annotation.</title>
        <authorList>
            <consortium name="The Broad Institute Genomics Platform"/>
            <consortium name="The Broad Institute Genome Sequencing Center for Infectious Disease"/>
            <person name="Wu L."/>
            <person name="Ma J."/>
        </authorList>
    </citation>
    <scope>NUCLEOTIDE SEQUENCE [LARGE SCALE GENOMIC DNA]</scope>
    <source>
        <strain evidence="1 2">JCM 16013</strain>
    </source>
</reference>
<accession>A0ABN2R456</accession>
<dbReference type="RefSeq" id="WP_344656710.1">
    <property type="nucleotide sequence ID" value="NZ_BAAAQM010000009.1"/>
</dbReference>
<dbReference type="Proteomes" id="UP001499854">
    <property type="component" value="Unassembled WGS sequence"/>
</dbReference>
<comment type="caution">
    <text evidence="1">The sequence shown here is derived from an EMBL/GenBank/DDBJ whole genome shotgun (WGS) entry which is preliminary data.</text>
</comment>
<gene>
    <name evidence="1" type="ORF">GCM10009838_20470</name>
</gene>
<evidence type="ECO:0000313" key="2">
    <source>
        <dbReference type="Proteomes" id="UP001499854"/>
    </source>
</evidence>
<name>A0ABN2R456_9ACTN</name>
<sequence length="224" mass="24341">MHPTSVQQAARHLLGEAARMDPRVGTAAFVAAVLEYAEAHGARLGGPTARRPARATAVPELQTWRSAPDPRQAAASAELVACMRDLIVWAGSPSYRDLETRAGGRLPKSTLSEALRHPERLPSREMLRALVGACKAAEDWPKWDAAWTRLSSEMEEKTGKRPSVPRRGRLPDIRSMPLAAISTDGSLAIQLEDQTVEVQNLVRIVRDLNPGSRTLAVAAFESAL</sequence>
<evidence type="ECO:0000313" key="1">
    <source>
        <dbReference type="EMBL" id="GAA1963354.1"/>
    </source>
</evidence>